<name>A0A2S5J1A4_9MICC</name>
<evidence type="ECO:0000256" key="3">
    <source>
        <dbReference type="SAM" id="Phobius"/>
    </source>
</evidence>
<keyword evidence="3" id="KW-0812">Transmembrane</keyword>
<dbReference type="InterPro" id="IPR050922">
    <property type="entry name" value="LytR/CpsA/Psr_CW_biosynth"/>
</dbReference>
<dbReference type="AlphaFoldDB" id="A0A2S5J1A4"/>
<dbReference type="Proteomes" id="UP000239297">
    <property type="component" value="Unassembled WGS sequence"/>
</dbReference>
<dbReference type="PANTHER" id="PTHR33392:SF6">
    <property type="entry name" value="POLYISOPRENYL-TEICHOIC ACID--PEPTIDOGLYCAN TEICHOIC ACID TRANSFERASE TAGU"/>
    <property type="match status" value="1"/>
</dbReference>
<organism evidence="5 6">
    <name type="scientific">Arthrobacter pityocampae</name>
    <dbReference type="NCBI Taxonomy" id="547334"/>
    <lineage>
        <taxon>Bacteria</taxon>
        <taxon>Bacillati</taxon>
        <taxon>Actinomycetota</taxon>
        <taxon>Actinomycetes</taxon>
        <taxon>Micrococcales</taxon>
        <taxon>Micrococcaceae</taxon>
        <taxon>Arthrobacter</taxon>
    </lineage>
</organism>
<dbReference type="OrthoDB" id="9782542at2"/>
<comment type="similarity">
    <text evidence="1">Belongs to the LytR/CpsA/Psr (LCP) family.</text>
</comment>
<evidence type="ECO:0000259" key="4">
    <source>
        <dbReference type="Pfam" id="PF03816"/>
    </source>
</evidence>
<protein>
    <submittedName>
        <fullName evidence="5">Transcriptional regulator</fullName>
    </submittedName>
</protein>
<keyword evidence="3" id="KW-1133">Transmembrane helix</keyword>
<dbReference type="InterPro" id="IPR004474">
    <property type="entry name" value="LytR_CpsA_psr"/>
</dbReference>
<comment type="caution">
    <text evidence="5">The sequence shown here is derived from an EMBL/GenBank/DDBJ whole genome shotgun (WGS) entry which is preliminary data.</text>
</comment>
<dbReference type="Gene3D" id="3.40.630.190">
    <property type="entry name" value="LCP protein"/>
    <property type="match status" value="1"/>
</dbReference>
<feature type="domain" description="Cell envelope-related transcriptional attenuator" evidence="4">
    <location>
        <begin position="112"/>
        <end position="256"/>
    </location>
</feature>
<feature type="region of interest" description="Disordered" evidence="2">
    <location>
        <begin position="1"/>
        <end position="24"/>
    </location>
</feature>
<sequence>MSLDDYATATESDTAREGRRGRRKHPVRTTLLVLGSLVVVAALVAGGYLFSLAQSFNQNSRTIETAFPAEESRPTVAPEAEGAVNILLLGSDSLAAEEQQGDVDSAGPSDSRSDTMMLMHVPADRQDIQVMSIMRDTWTDIPGHGEAKINAAMGLGGVPLVVQTVEGLFGVRVDHVATIDFEGFKGLTDALGGVEVDNPIAFQSRGSQGEYFAAGPITLQGESALKFVRERYAFGDGDYQRVRNQQLFVKSVISTVLTADTLTDPQKVYRVVDQMSPFVGVDDSLDAAAVGSLAVSLRSVRSSDIDFFTLPNLGTGTSGDGQSIIVKDDAAITQVGEALQKDTLADYLTSNPEVGS</sequence>
<dbReference type="NCBIfam" id="TIGR00350">
    <property type="entry name" value="lytR_cpsA_psr"/>
    <property type="match status" value="1"/>
</dbReference>
<evidence type="ECO:0000313" key="6">
    <source>
        <dbReference type="Proteomes" id="UP000239297"/>
    </source>
</evidence>
<keyword evidence="3" id="KW-0472">Membrane</keyword>
<dbReference type="PANTHER" id="PTHR33392">
    <property type="entry name" value="POLYISOPRENYL-TEICHOIC ACID--PEPTIDOGLYCAN TEICHOIC ACID TRANSFERASE TAGU"/>
    <property type="match status" value="1"/>
</dbReference>
<evidence type="ECO:0000256" key="2">
    <source>
        <dbReference type="SAM" id="MobiDB-lite"/>
    </source>
</evidence>
<dbReference type="Pfam" id="PF03816">
    <property type="entry name" value="LytR_cpsA_psr"/>
    <property type="match status" value="1"/>
</dbReference>
<gene>
    <name evidence="5" type="ORF">C4K88_01415</name>
</gene>
<keyword evidence="6" id="KW-1185">Reference proteome</keyword>
<proteinExistence type="inferred from homology"/>
<reference evidence="5 6" key="1">
    <citation type="journal article" date="2014" name="Int. J. Syst. Evol. Microbiol.">
        <title>Arthrobacter pityocampae sp. nov., isolated from Thaumetopoea pityocampa (Lep., Thaumetopoeidae).</title>
        <authorList>
            <person name="Ince I.A."/>
            <person name="Demirbag Z."/>
            <person name="Kati H."/>
        </authorList>
    </citation>
    <scope>NUCLEOTIDE SEQUENCE [LARGE SCALE GENOMIC DNA]</scope>
    <source>
        <strain evidence="5 6">Tp2</strain>
    </source>
</reference>
<dbReference type="EMBL" id="PRKW01000001">
    <property type="protein sequence ID" value="PPB50575.1"/>
    <property type="molecule type" value="Genomic_DNA"/>
</dbReference>
<evidence type="ECO:0000256" key="1">
    <source>
        <dbReference type="ARBA" id="ARBA00006068"/>
    </source>
</evidence>
<dbReference type="RefSeq" id="WP_104119846.1">
    <property type="nucleotide sequence ID" value="NZ_PRKW01000001.1"/>
</dbReference>
<evidence type="ECO:0000313" key="5">
    <source>
        <dbReference type="EMBL" id="PPB50575.1"/>
    </source>
</evidence>
<accession>A0A2S5J1A4</accession>
<feature type="transmembrane region" description="Helical" evidence="3">
    <location>
        <begin position="29"/>
        <end position="50"/>
    </location>
</feature>